<dbReference type="AlphaFoldDB" id="A9BAQ3"/>
<dbReference type="NCBIfam" id="TIGR02475">
    <property type="entry name" value="CobW"/>
    <property type="match status" value="1"/>
</dbReference>
<organism evidence="8 9">
    <name type="scientific">Prochlorococcus marinus (strain MIT 9211)</name>
    <dbReference type="NCBI Taxonomy" id="93059"/>
    <lineage>
        <taxon>Bacteria</taxon>
        <taxon>Bacillati</taxon>
        <taxon>Cyanobacteriota</taxon>
        <taxon>Cyanophyceae</taxon>
        <taxon>Synechococcales</taxon>
        <taxon>Prochlorococcaceae</taxon>
        <taxon>Prochlorococcus</taxon>
    </lineage>
</organism>
<protein>
    <submittedName>
        <fullName evidence="8">Putative cobalamin synthesis protein</fullName>
    </submittedName>
</protein>
<proteinExistence type="inferred from homology"/>
<evidence type="ECO:0000256" key="4">
    <source>
        <dbReference type="ARBA" id="ARBA00034320"/>
    </source>
</evidence>
<keyword evidence="9" id="KW-1185">Reference proteome</keyword>
<dbReference type="Pfam" id="PF02492">
    <property type="entry name" value="cobW"/>
    <property type="match status" value="1"/>
</dbReference>
<evidence type="ECO:0000259" key="6">
    <source>
        <dbReference type="Pfam" id="PF02492"/>
    </source>
</evidence>
<dbReference type="GO" id="GO:0016787">
    <property type="term" value="F:hydrolase activity"/>
    <property type="evidence" value="ECO:0007669"/>
    <property type="project" value="UniProtKB-KW"/>
</dbReference>
<dbReference type="CDD" id="cd03112">
    <property type="entry name" value="CobW-like"/>
    <property type="match status" value="1"/>
</dbReference>
<dbReference type="InterPro" id="IPR012824">
    <property type="entry name" value="CobW"/>
</dbReference>
<dbReference type="SUPFAM" id="SSF90002">
    <property type="entry name" value="Hypothetical protein YjiA, C-terminal domain"/>
    <property type="match status" value="1"/>
</dbReference>
<accession>A9BAQ3</accession>
<dbReference type="InterPro" id="IPR051316">
    <property type="entry name" value="Zinc-reg_GTPase_activator"/>
</dbReference>
<dbReference type="InterPro" id="IPR036627">
    <property type="entry name" value="CobW-likC_sf"/>
</dbReference>
<dbReference type="PANTHER" id="PTHR13748">
    <property type="entry name" value="COBW-RELATED"/>
    <property type="match status" value="1"/>
</dbReference>
<dbReference type="GO" id="GO:0005737">
    <property type="term" value="C:cytoplasm"/>
    <property type="evidence" value="ECO:0007669"/>
    <property type="project" value="TreeGrafter"/>
</dbReference>
<sequence>MSKRLPVTVVTGFLGSGKTTLLRYLLRNSNLRLAFIINEFGSVGLDGDLIKSCGICPEDEIQERLVELNNGCLCCTVQEDFLPTMEALLSKSDSLDGIIVETSGLALPKPLLQALDWPEIRTRLFVNGLVTMVDSEALSFGSPVSDLLALQKQRDADDSIDHLTPVNELYEDQLKVADLVLLSRSDLLSKNTLESIRLETLKKVRDGTPILPISNGQIDPSIILGIRNSDSLPNFFDNKNNHDDHSHLDVFSNHIRLETDIDISIFQEKIAPLVSEFQILRLKGRIWVKGKILPLQVQMVGSRFDSWFEKAPSQSWQPKQSGIDIVVLSLKDGIEDSFTKSLSQ</sequence>
<keyword evidence="3" id="KW-0143">Chaperone</keyword>
<feature type="domain" description="CobW/HypB/UreG nucleotide-binding" evidence="6">
    <location>
        <begin position="6"/>
        <end position="211"/>
    </location>
</feature>
<dbReference type="OrthoDB" id="517607at2"/>
<comment type="similarity">
    <text evidence="4">Belongs to the SIMIBI class G3E GTPase family. ZNG1 subfamily.</text>
</comment>
<dbReference type="KEGG" id="pmj:P9211_09841"/>
<dbReference type="InterPro" id="IPR003495">
    <property type="entry name" value="CobW/HypB/UreG_nucleotide-bd"/>
</dbReference>
<evidence type="ECO:0000313" key="8">
    <source>
        <dbReference type="EMBL" id="ABX08915.1"/>
    </source>
</evidence>
<dbReference type="GO" id="GO:0009236">
    <property type="term" value="P:cobalamin biosynthetic process"/>
    <property type="evidence" value="ECO:0007669"/>
    <property type="project" value="InterPro"/>
</dbReference>
<dbReference type="InterPro" id="IPR027417">
    <property type="entry name" value="P-loop_NTPase"/>
</dbReference>
<evidence type="ECO:0000256" key="2">
    <source>
        <dbReference type="ARBA" id="ARBA00022801"/>
    </source>
</evidence>
<keyword evidence="2" id="KW-0378">Hydrolase</keyword>
<dbReference type="GO" id="GO:0000166">
    <property type="term" value="F:nucleotide binding"/>
    <property type="evidence" value="ECO:0007669"/>
    <property type="project" value="UniProtKB-KW"/>
</dbReference>
<evidence type="ECO:0000313" key="9">
    <source>
        <dbReference type="Proteomes" id="UP000000788"/>
    </source>
</evidence>
<name>A9BAQ3_PROM4</name>
<dbReference type="Proteomes" id="UP000000788">
    <property type="component" value="Chromosome"/>
</dbReference>
<reference evidence="8 9" key="1">
    <citation type="journal article" date="2007" name="PLoS Genet.">
        <title>Patterns and implications of gene gain and loss in the evolution of Prochlorococcus.</title>
        <authorList>
            <person name="Kettler G.C."/>
            <person name="Martiny A.C."/>
            <person name="Huang K."/>
            <person name="Zucker J."/>
            <person name="Coleman M.L."/>
            <person name="Rodrigue S."/>
            <person name="Chen F."/>
            <person name="Lapidus A."/>
            <person name="Ferriera S."/>
            <person name="Johnson J."/>
            <person name="Steglich C."/>
            <person name="Church G.M."/>
            <person name="Richardson P."/>
            <person name="Chisholm S.W."/>
        </authorList>
    </citation>
    <scope>NUCLEOTIDE SEQUENCE [LARGE SCALE GENOMIC DNA]</scope>
    <source>
        <strain evidence="9">MIT 9211</strain>
    </source>
</reference>
<dbReference type="Pfam" id="PF07683">
    <property type="entry name" value="CobW_C"/>
    <property type="match status" value="1"/>
</dbReference>
<dbReference type="eggNOG" id="COG0523">
    <property type="taxonomic scope" value="Bacteria"/>
</dbReference>
<dbReference type="STRING" id="93059.P9211_09841"/>
<comment type="catalytic activity">
    <reaction evidence="5">
        <text>GTP + H2O = GDP + phosphate + H(+)</text>
        <dbReference type="Rhea" id="RHEA:19669"/>
        <dbReference type="ChEBI" id="CHEBI:15377"/>
        <dbReference type="ChEBI" id="CHEBI:15378"/>
        <dbReference type="ChEBI" id="CHEBI:37565"/>
        <dbReference type="ChEBI" id="CHEBI:43474"/>
        <dbReference type="ChEBI" id="CHEBI:58189"/>
    </reaction>
    <physiologicalReaction direction="left-to-right" evidence="5">
        <dbReference type="Rhea" id="RHEA:19670"/>
    </physiologicalReaction>
</comment>
<evidence type="ECO:0000256" key="3">
    <source>
        <dbReference type="ARBA" id="ARBA00023186"/>
    </source>
</evidence>
<dbReference type="EMBL" id="CP000878">
    <property type="protein sequence ID" value="ABX08915.1"/>
    <property type="molecule type" value="Genomic_DNA"/>
</dbReference>
<evidence type="ECO:0000256" key="5">
    <source>
        <dbReference type="ARBA" id="ARBA00049117"/>
    </source>
</evidence>
<dbReference type="Gene3D" id="3.40.50.300">
    <property type="entry name" value="P-loop containing nucleotide triphosphate hydrolases"/>
    <property type="match status" value="1"/>
</dbReference>
<feature type="domain" description="CobW C-terminal" evidence="7">
    <location>
        <begin position="275"/>
        <end position="323"/>
    </location>
</feature>
<gene>
    <name evidence="8" type="primary">cobW</name>
    <name evidence="8" type="ordered locus">P9211_09841</name>
</gene>
<dbReference type="SUPFAM" id="SSF52540">
    <property type="entry name" value="P-loop containing nucleoside triphosphate hydrolases"/>
    <property type="match status" value="1"/>
</dbReference>
<evidence type="ECO:0000256" key="1">
    <source>
        <dbReference type="ARBA" id="ARBA00022741"/>
    </source>
</evidence>
<dbReference type="InterPro" id="IPR011629">
    <property type="entry name" value="CobW-like_C"/>
</dbReference>
<dbReference type="Gene3D" id="3.30.1220.10">
    <property type="entry name" value="CobW-like, C-terminal domain"/>
    <property type="match status" value="1"/>
</dbReference>
<dbReference type="RefSeq" id="WP_012195536.1">
    <property type="nucleotide sequence ID" value="NC_009976.1"/>
</dbReference>
<dbReference type="HOGENOM" id="CLU_017452_1_0_3"/>
<keyword evidence="1" id="KW-0547">Nucleotide-binding</keyword>
<dbReference type="PANTHER" id="PTHR13748:SF62">
    <property type="entry name" value="COBW DOMAIN-CONTAINING PROTEIN"/>
    <property type="match status" value="1"/>
</dbReference>
<evidence type="ECO:0000259" key="7">
    <source>
        <dbReference type="Pfam" id="PF07683"/>
    </source>
</evidence>